<reference evidence="1" key="1">
    <citation type="submission" date="2020-10" db="EMBL/GenBank/DDBJ databases">
        <authorList>
            <person name="Gilroy R."/>
        </authorList>
    </citation>
    <scope>NUCLEOTIDE SEQUENCE</scope>
    <source>
        <strain evidence="1">17073</strain>
    </source>
</reference>
<protein>
    <submittedName>
        <fullName evidence="1">Uncharacterized protein</fullName>
    </submittedName>
</protein>
<dbReference type="AlphaFoldDB" id="A0A9D1LHA7"/>
<evidence type="ECO:0000313" key="2">
    <source>
        <dbReference type="Proteomes" id="UP000824076"/>
    </source>
</evidence>
<feature type="non-terminal residue" evidence="1">
    <location>
        <position position="1"/>
    </location>
</feature>
<comment type="caution">
    <text evidence="1">The sequence shown here is derived from an EMBL/GenBank/DDBJ whole genome shotgun (WGS) entry which is preliminary data.</text>
</comment>
<dbReference type="Proteomes" id="UP000824076">
    <property type="component" value="Unassembled WGS sequence"/>
</dbReference>
<dbReference type="EMBL" id="DVMS01000087">
    <property type="protein sequence ID" value="HIU38622.1"/>
    <property type="molecule type" value="Genomic_DNA"/>
</dbReference>
<evidence type="ECO:0000313" key="1">
    <source>
        <dbReference type="EMBL" id="HIU38622.1"/>
    </source>
</evidence>
<organism evidence="1 2">
    <name type="scientific">Candidatus Limisoma intestinavium</name>
    <dbReference type="NCBI Taxonomy" id="2840856"/>
    <lineage>
        <taxon>Bacteria</taxon>
        <taxon>Pseudomonadati</taxon>
        <taxon>Bacteroidota</taxon>
        <taxon>Bacteroidia</taxon>
        <taxon>Bacteroidales</taxon>
        <taxon>Candidatus Limisoma</taxon>
    </lineage>
</organism>
<gene>
    <name evidence="1" type="ORF">IAD18_03020</name>
</gene>
<accession>A0A9D1LHA7</accession>
<sequence>VYSTNFSLLSKPDDRYAKIESIWVDHNQMRDGVKGMLIHVKFSVYNMLNRTGRCNAYFFYDNADYAPLQDLNNSYCTTSGHVAMGRDFTPPYKDTTYNDFTLFIPYSELHVTGKQSLKFNICIYDKESGEWLCDESWQYFTYGY</sequence>
<name>A0A9D1LHA7_9BACT</name>
<proteinExistence type="predicted"/>
<reference evidence="1" key="2">
    <citation type="journal article" date="2021" name="PeerJ">
        <title>Extensive microbial diversity within the chicken gut microbiome revealed by metagenomics and culture.</title>
        <authorList>
            <person name="Gilroy R."/>
            <person name="Ravi A."/>
            <person name="Getino M."/>
            <person name="Pursley I."/>
            <person name="Horton D.L."/>
            <person name="Alikhan N.F."/>
            <person name="Baker D."/>
            <person name="Gharbi K."/>
            <person name="Hall N."/>
            <person name="Watson M."/>
            <person name="Adriaenssens E.M."/>
            <person name="Foster-Nyarko E."/>
            <person name="Jarju S."/>
            <person name="Secka A."/>
            <person name="Antonio M."/>
            <person name="Oren A."/>
            <person name="Chaudhuri R.R."/>
            <person name="La Ragione R."/>
            <person name="Hildebrand F."/>
            <person name="Pallen M.J."/>
        </authorList>
    </citation>
    <scope>NUCLEOTIDE SEQUENCE</scope>
    <source>
        <strain evidence="1">17073</strain>
    </source>
</reference>